<dbReference type="Pfam" id="PF00171">
    <property type="entry name" value="Aldedh"/>
    <property type="match status" value="1"/>
</dbReference>
<sequence length="471" mass="49335">MATLAFPDFGRRGDGVEELTITDPRTGELVGTLRCATDGELRQAIDGARIAQALWAQTPAETRGRLLREAAEVLAEHVDELAELNCRETGRNETDARAGVLAGVDTLRQYAELGPVHRGHSLAGVSTASDYTRFEPRGVAIVVTPWNDPVAVACGLIGAAIVTGNAVVHKPSERCPHLGQRLGSLLTSVLPADVIQTVTGGPEVGARLVGDPLVDVVAHVGSSSSGRAIARLAGLSGAHVVRENGGNDALLIDSGLDPAWCAREAARGAFTNSGQLCTAVERVYVHRELADEFIAELSAIAAKLNDDHELAPLVDERMRAQVDEQVQDALEHGARALVGGEPDRRPGCYYPATVLVGCTPEMAIMREETFGPVAPIQVVEDFDEGLIAAGDDRYGLSATVLTPQIAHAELAIAELPVGTIKINNVFGGAPGGSAHPRRDSGAGYGYGPELLDEMSIAKVVHLAAPGGRADG</sequence>
<organism evidence="3 4">
    <name type="scientific">Gryllotalpicola kribbensis</name>
    <dbReference type="NCBI Taxonomy" id="993084"/>
    <lineage>
        <taxon>Bacteria</taxon>
        <taxon>Bacillati</taxon>
        <taxon>Actinomycetota</taxon>
        <taxon>Actinomycetes</taxon>
        <taxon>Micrococcales</taxon>
        <taxon>Microbacteriaceae</taxon>
        <taxon>Gryllotalpicola</taxon>
    </lineage>
</organism>
<protein>
    <submittedName>
        <fullName evidence="3">Aldehyde dehydrogenase family protein</fullName>
    </submittedName>
</protein>
<keyword evidence="4" id="KW-1185">Reference proteome</keyword>
<dbReference type="Gene3D" id="3.40.605.10">
    <property type="entry name" value="Aldehyde Dehydrogenase, Chain A, domain 1"/>
    <property type="match status" value="1"/>
</dbReference>
<dbReference type="CDD" id="cd07078">
    <property type="entry name" value="ALDH"/>
    <property type="match status" value="1"/>
</dbReference>
<dbReference type="InterPro" id="IPR016163">
    <property type="entry name" value="Ald_DH_C"/>
</dbReference>
<name>A0ABP8AMF6_9MICO</name>
<comment type="caution">
    <text evidence="3">The sequence shown here is derived from an EMBL/GenBank/DDBJ whole genome shotgun (WGS) entry which is preliminary data.</text>
</comment>
<dbReference type="InterPro" id="IPR016162">
    <property type="entry name" value="Ald_DH_N"/>
</dbReference>
<evidence type="ECO:0000313" key="3">
    <source>
        <dbReference type="EMBL" id="GAA4186314.1"/>
    </source>
</evidence>
<dbReference type="RefSeq" id="WP_344774391.1">
    <property type="nucleotide sequence ID" value="NZ_BAABBX010000006.1"/>
</dbReference>
<evidence type="ECO:0000259" key="2">
    <source>
        <dbReference type="Pfam" id="PF00171"/>
    </source>
</evidence>
<evidence type="ECO:0000256" key="1">
    <source>
        <dbReference type="ARBA" id="ARBA00023002"/>
    </source>
</evidence>
<dbReference type="EMBL" id="BAABBX010000006">
    <property type="protein sequence ID" value="GAA4186314.1"/>
    <property type="molecule type" value="Genomic_DNA"/>
</dbReference>
<dbReference type="SUPFAM" id="SSF53720">
    <property type="entry name" value="ALDH-like"/>
    <property type="match status" value="1"/>
</dbReference>
<keyword evidence="1" id="KW-0560">Oxidoreductase</keyword>
<dbReference type="Gene3D" id="3.40.309.10">
    <property type="entry name" value="Aldehyde Dehydrogenase, Chain A, domain 2"/>
    <property type="match status" value="1"/>
</dbReference>
<gene>
    <name evidence="3" type="ORF">GCM10022288_09630</name>
</gene>
<proteinExistence type="predicted"/>
<dbReference type="InterPro" id="IPR015590">
    <property type="entry name" value="Aldehyde_DH_dom"/>
</dbReference>
<evidence type="ECO:0000313" key="4">
    <source>
        <dbReference type="Proteomes" id="UP001500213"/>
    </source>
</evidence>
<dbReference type="Proteomes" id="UP001500213">
    <property type="component" value="Unassembled WGS sequence"/>
</dbReference>
<feature type="domain" description="Aldehyde dehydrogenase" evidence="2">
    <location>
        <begin position="17"/>
        <end position="460"/>
    </location>
</feature>
<dbReference type="InterPro" id="IPR016161">
    <property type="entry name" value="Ald_DH/histidinol_DH"/>
</dbReference>
<accession>A0ABP8AMF6</accession>
<reference evidence="4" key="1">
    <citation type="journal article" date="2019" name="Int. J. Syst. Evol. Microbiol.">
        <title>The Global Catalogue of Microorganisms (GCM) 10K type strain sequencing project: providing services to taxonomists for standard genome sequencing and annotation.</title>
        <authorList>
            <consortium name="The Broad Institute Genomics Platform"/>
            <consortium name="The Broad Institute Genome Sequencing Center for Infectious Disease"/>
            <person name="Wu L."/>
            <person name="Ma J."/>
        </authorList>
    </citation>
    <scope>NUCLEOTIDE SEQUENCE [LARGE SCALE GENOMIC DNA]</scope>
    <source>
        <strain evidence="4">JCM 17593</strain>
    </source>
</reference>
<dbReference type="PANTHER" id="PTHR11699">
    <property type="entry name" value="ALDEHYDE DEHYDROGENASE-RELATED"/>
    <property type="match status" value="1"/>
</dbReference>